<evidence type="ECO:0000313" key="7">
    <source>
        <dbReference type="Proteomes" id="UP000449906"/>
    </source>
</evidence>
<evidence type="ECO:0000256" key="4">
    <source>
        <dbReference type="ARBA" id="ARBA00023239"/>
    </source>
</evidence>
<dbReference type="Gene3D" id="3.40.50.720">
    <property type="entry name" value="NAD(P)-binding Rossmann-like Domain"/>
    <property type="match status" value="1"/>
</dbReference>
<keyword evidence="4" id="KW-0456">Lyase</keyword>
<dbReference type="EC" id="4.2.1.47" evidence="3"/>
<proteinExistence type="inferred from homology"/>
<evidence type="ECO:0000256" key="1">
    <source>
        <dbReference type="ARBA" id="ARBA00001937"/>
    </source>
</evidence>
<dbReference type="Pfam" id="PF16363">
    <property type="entry name" value="GDP_Man_Dehyd"/>
    <property type="match status" value="1"/>
</dbReference>
<dbReference type="InterPro" id="IPR006368">
    <property type="entry name" value="GDP_Man_deHydtase"/>
</dbReference>
<dbReference type="GO" id="GO:0042351">
    <property type="term" value="P:'de novo' GDP-L-fucose biosynthetic process"/>
    <property type="evidence" value="ECO:0007669"/>
    <property type="project" value="TreeGrafter"/>
</dbReference>
<dbReference type="EMBL" id="WBVM01000001">
    <property type="protein sequence ID" value="KAB2812261.1"/>
    <property type="molecule type" value="Genomic_DNA"/>
</dbReference>
<evidence type="ECO:0000313" key="6">
    <source>
        <dbReference type="EMBL" id="KAB2812261.1"/>
    </source>
</evidence>
<evidence type="ECO:0000256" key="2">
    <source>
        <dbReference type="ARBA" id="ARBA00009263"/>
    </source>
</evidence>
<dbReference type="Proteomes" id="UP000449906">
    <property type="component" value="Unassembled WGS sequence"/>
</dbReference>
<dbReference type="Gene3D" id="3.90.25.10">
    <property type="entry name" value="UDP-galactose 4-epimerase, domain 1"/>
    <property type="match status" value="1"/>
</dbReference>
<dbReference type="PANTHER" id="PTHR43715">
    <property type="entry name" value="GDP-MANNOSE 4,6-DEHYDRATASE"/>
    <property type="match status" value="1"/>
</dbReference>
<comment type="caution">
    <text evidence="6">The sequence shown here is derived from an EMBL/GenBank/DDBJ whole genome shotgun (WGS) entry which is preliminary data.</text>
</comment>
<organism evidence="6 7">
    <name type="scientific">Nocardioides simplex</name>
    <name type="common">Arthrobacter simplex</name>
    <dbReference type="NCBI Taxonomy" id="2045"/>
    <lineage>
        <taxon>Bacteria</taxon>
        <taxon>Bacillati</taxon>
        <taxon>Actinomycetota</taxon>
        <taxon>Actinomycetes</taxon>
        <taxon>Propionibacteriales</taxon>
        <taxon>Nocardioidaceae</taxon>
        <taxon>Pimelobacter</taxon>
    </lineage>
</organism>
<dbReference type="PANTHER" id="PTHR43715:SF1">
    <property type="entry name" value="GDP-MANNOSE 4,6 DEHYDRATASE"/>
    <property type="match status" value="1"/>
</dbReference>
<dbReference type="InterPro" id="IPR036291">
    <property type="entry name" value="NAD(P)-bd_dom_sf"/>
</dbReference>
<sequence>MSPIPRTGAQERLSRLRDVRTALVTGVAGQDGVYLARSLRASGRRVVGTVAPGFSDADPRRTYLAGIELRPLDVREGAALEALVAEVAPDEVYNLAALSSVGRSWEQPELTAATNAAPVRHLVAALLRLRERGGVEPRLFQASSAEVRGSASDSPYARAKAAADEVVRAARDEHGLFAVCGILHNHESPLRGAQFVTRKITAAAAEIALGRRESVSLGNLDVRRDWGFAGEYVEAMRRQLAHDVPLDLPIGTGRVHSLQDLLERAFAAAGLGAPDDRVVQDPALLRPSDTTVFVADPEPAATALGWRAQVTFAELVDHMVAVDVRRLRTGVPEAVDYLLPARIVA</sequence>
<comment type="similarity">
    <text evidence="2">Belongs to the NAD(P)-dependent epimerase/dehydratase family. GDP-mannose 4,6-dehydratase subfamily.</text>
</comment>
<dbReference type="InterPro" id="IPR016040">
    <property type="entry name" value="NAD(P)-bd_dom"/>
</dbReference>
<reference evidence="6 7" key="1">
    <citation type="submission" date="2019-09" db="EMBL/GenBank/DDBJ databases">
        <title>Pimelobacter sp. isolated from Paulinella.</title>
        <authorList>
            <person name="Jeong S.E."/>
        </authorList>
    </citation>
    <scope>NUCLEOTIDE SEQUENCE [LARGE SCALE GENOMIC DNA]</scope>
    <source>
        <strain evidence="6 7">Pch-N</strain>
    </source>
</reference>
<accession>A0A7J5E1X4</accession>
<feature type="domain" description="NAD(P)-binding" evidence="5">
    <location>
        <begin position="23"/>
        <end position="319"/>
    </location>
</feature>
<gene>
    <name evidence="6" type="ORF">F9L07_10680</name>
</gene>
<name>A0A7J5E1X4_NOCSI</name>
<evidence type="ECO:0000259" key="5">
    <source>
        <dbReference type="Pfam" id="PF16363"/>
    </source>
</evidence>
<dbReference type="AlphaFoldDB" id="A0A7J5E1X4"/>
<dbReference type="GO" id="GO:0008446">
    <property type="term" value="F:GDP-mannose 4,6-dehydratase activity"/>
    <property type="evidence" value="ECO:0007669"/>
    <property type="project" value="UniProtKB-EC"/>
</dbReference>
<protein>
    <recommendedName>
        <fullName evidence="3">GDP-mannose 4,6-dehydratase</fullName>
        <ecNumber evidence="3">4.2.1.47</ecNumber>
    </recommendedName>
</protein>
<evidence type="ECO:0000256" key="3">
    <source>
        <dbReference type="ARBA" id="ARBA00011989"/>
    </source>
</evidence>
<dbReference type="SUPFAM" id="SSF51735">
    <property type="entry name" value="NAD(P)-binding Rossmann-fold domains"/>
    <property type="match status" value="1"/>
</dbReference>
<comment type="cofactor">
    <cofactor evidence="1">
        <name>NADP(+)</name>
        <dbReference type="ChEBI" id="CHEBI:58349"/>
    </cofactor>
</comment>